<organism evidence="2 3">
    <name type="scientific">Pararobbsia alpina</name>
    <dbReference type="NCBI Taxonomy" id="621374"/>
    <lineage>
        <taxon>Bacteria</taxon>
        <taxon>Pseudomonadati</taxon>
        <taxon>Pseudomonadota</taxon>
        <taxon>Betaproteobacteria</taxon>
        <taxon>Burkholderiales</taxon>
        <taxon>Burkholderiaceae</taxon>
        <taxon>Pararobbsia</taxon>
    </lineage>
</organism>
<reference evidence="2 3" key="1">
    <citation type="submission" date="2020-04" db="EMBL/GenBank/DDBJ databases">
        <authorList>
            <person name="De Canck E."/>
        </authorList>
    </citation>
    <scope>NUCLEOTIDE SEQUENCE [LARGE SCALE GENOMIC DNA]</scope>
    <source>
        <strain evidence="2 3">LMG 28138</strain>
    </source>
</reference>
<keyword evidence="3" id="KW-1185">Reference proteome</keyword>
<sequence length="213" mass="23780">MTLVSQAEYARRLGITRAAVAQWKSAGRLVLEGSKVNVEASDARLKKYRRAGLPEDNEAAKSVKRGRPSVKQGQESVKQAGRLNAEPVCLTCVEVMRRLAELDWTQTFDWSEAAQDERARLAAQCLGWQAVRSDVRDDGHWGGYQLRISSYVAAHGLTEDAIPAGHGFELDVWAVLKACRAELEPIDDGEEVKVRLDLLHLLAHPFTEYDKRL</sequence>
<dbReference type="RefSeq" id="WP_175102608.1">
    <property type="nucleotide sequence ID" value="NZ_CADIKM010000001.1"/>
</dbReference>
<evidence type="ECO:0000313" key="3">
    <source>
        <dbReference type="Proteomes" id="UP000494115"/>
    </source>
</evidence>
<dbReference type="EMBL" id="CADIKM010000001">
    <property type="protein sequence ID" value="CAB3775823.1"/>
    <property type="molecule type" value="Genomic_DNA"/>
</dbReference>
<evidence type="ECO:0000256" key="1">
    <source>
        <dbReference type="SAM" id="MobiDB-lite"/>
    </source>
</evidence>
<dbReference type="Proteomes" id="UP000494115">
    <property type="component" value="Unassembled WGS sequence"/>
</dbReference>
<protein>
    <submittedName>
        <fullName evidence="2">Uncharacterized protein</fullName>
    </submittedName>
</protein>
<feature type="region of interest" description="Disordered" evidence="1">
    <location>
        <begin position="56"/>
        <end position="78"/>
    </location>
</feature>
<name>A0A6S7CAW7_9BURK</name>
<evidence type="ECO:0000313" key="2">
    <source>
        <dbReference type="EMBL" id="CAB3775823.1"/>
    </source>
</evidence>
<dbReference type="AlphaFoldDB" id="A0A6S7CAW7"/>
<accession>A0A6S7CAW7</accession>
<proteinExistence type="predicted"/>
<gene>
    <name evidence="2" type="ORF">LMG28138_00023</name>
</gene>